<evidence type="ECO:0000256" key="1">
    <source>
        <dbReference type="ARBA" id="ARBA00004882"/>
    </source>
</evidence>
<dbReference type="EMBL" id="SLXV01000001">
    <property type="protein sequence ID" value="TCP70593.1"/>
    <property type="molecule type" value="Genomic_DNA"/>
</dbReference>
<name>A0A4R2S2N4_9BACL</name>
<evidence type="ECO:0000256" key="3">
    <source>
        <dbReference type="ARBA" id="ARBA00022723"/>
    </source>
</evidence>
<dbReference type="PROSITE" id="PS51747">
    <property type="entry name" value="CYT_DCMP_DEAMINASES_2"/>
    <property type="match status" value="1"/>
</dbReference>
<dbReference type="GO" id="GO:0008835">
    <property type="term" value="F:diaminohydroxyphosphoribosylaminopyrimidine deaminase activity"/>
    <property type="evidence" value="ECO:0007669"/>
    <property type="project" value="UniProtKB-EC"/>
</dbReference>
<dbReference type="GO" id="GO:0008270">
    <property type="term" value="F:zinc ion binding"/>
    <property type="evidence" value="ECO:0007669"/>
    <property type="project" value="InterPro"/>
</dbReference>
<dbReference type="Gene3D" id="3.40.140.10">
    <property type="entry name" value="Cytidine Deaminase, domain 2"/>
    <property type="match status" value="1"/>
</dbReference>
<dbReference type="EC" id="3.5.4.26" evidence="2"/>
<keyword evidence="4" id="KW-0862">Zinc</keyword>
<protein>
    <recommendedName>
        <fullName evidence="2">diaminohydroxyphosphoribosylaminopyrimidine deaminase</fullName>
        <ecNumber evidence="2">3.5.4.26</ecNumber>
    </recommendedName>
</protein>
<accession>A0A4R2S2N4</accession>
<dbReference type="PANTHER" id="PTHR11079">
    <property type="entry name" value="CYTOSINE DEAMINASE FAMILY MEMBER"/>
    <property type="match status" value="1"/>
</dbReference>
<dbReference type="Pfam" id="PF00383">
    <property type="entry name" value="dCMP_cyt_deam_1"/>
    <property type="match status" value="1"/>
</dbReference>
<dbReference type="OrthoDB" id="9800865at2"/>
<dbReference type="RefSeq" id="WP_131847145.1">
    <property type="nucleotide sequence ID" value="NZ_SLXV01000001.1"/>
</dbReference>
<sequence>MTDLEYMLIAIEEGRKAQGKTGTNPPVGAIVVKDGEIVGRGHTSHLGGPHAEVNALADAGEKAVGATVYCTLEPCAHYGRTGPCCVALTDAGVTRVVIGIGDPYEQVNGKGMDHLRDHGVEVSLGYCEDLIREDLKDFLDRVKREKSNGGK</sequence>
<proteinExistence type="predicted"/>
<comment type="caution">
    <text evidence="6">The sequence shown here is derived from an EMBL/GenBank/DDBJ whole genome shotgun (WGS) entry which is preliminary data.</text>
</comment>
<dbReference type="UniPathway" id="UPA00275">
    <property type="reaction ID" value="UER00401"/>
</dbReference>
<evidence type="ECO:0000256" key="2">
    <source>
        <dbReference type="ARBA" id="ARBA00012766"/>
    </source>
</evidence>
<dbReference type="InterPro" id="IPR016193">
    <property type="entry name" value="Cytidine_deaminase-like"/>
</dbReference>
<dbReference type="InterPro" id="IPR016192">
    <property type="entry name" value="APOBEC/CMP_deaminase_Zn-bd"/>
</dbReference>
<keyword evidence="7" id="KW-1185">Reference proteome</keyword>
<feature type="domain" description="CMP/dCMP-type deaminase" evidence="5">
    <location>
        <begin position="1"/>
        <end position="123"/>
    </location>
</feature>
<evidence type="ECO:0000313" key="6">
    <source>
        <dbReference type="EMBL" id="TCP70593.1"/>
    </source>
</evidence>
<dbReference type="PANTHER" id="PTHR11079:SF162">
    <property type="entry name" value="RIBOFLAVIN BIOSYNTHESIS PROTEIN PYRD, CHLOROPLASTIC"/>
    <property type="match status" value="1"/>
</dbReference>
<reference evidence="6 7" key="1">
    <citation type="submission" date="2019-03" db="EMBL/GenBank/DDBJ databases">
        <title>Genomic Encyclopedia of Type Strains, Phase IV (KMG-IV): sequencing the most valuable type-strain genomes for metagenomic binning, comparative biology and taxonomic classification.</title>
        <authorList>
            <person name="Goeker M."/>
        </authorList>
    </citation>
    <scope>NUCLEOTIDE SEQUENCE [LARGE SCALE GENOMIC DNA]</scope>
    <source>
        <strain evidence="6 7">DSM 46831</strain>
    </source>
</reference>
<dbReference type="GO" id="GO:0009231">
    <property type="term" value="P:riboflavin biosynthetic process"/>
    <property type="evidence" value="ECO:0007669"/>
    <property type="project" value="UniProtKB-UniPathway"/>
</dbReference>
<gene>
    <name evidence="6" type="ORF">EDD57_10133</name>
</gene>
<dbReference type="NCBIfam" id="TIGR00326">
    <property type="entry name" value="eubact_ribD"/>
    <property type="match status" value="1"/>
</dbReference>
<dbReference type="InterPro" id="IPR002125">
    <property type="entry name" value="CMP_dCMP_dom"/>
</dbReference>
<evidence type="ECO:0000259" key="5">
    <source>
        <dbReference type="PROSITE" id="PS51747"/>
    </source>
</evidence>
<dbReference type="InterPro" id="IPR004794">
    <property type="entry name" value="Eubact_RibD"/>
</dbReference>
<dbReference type="CDD" id="cd01284">
    <property type="entry name" value="Riboflavin_deaminase-reductase"/>
    <property type="match status" value="1"/>
</dbReference>
<keyword evidence="3" id="KW-0479">Metal-binding</keyword>
<comment type="pathway">
    <text evidence="1">Cofactor biosynthesis; riboflavin biosynthesis; 5-amino-6-(D-ribitylamino)uracil from GTP: step 2/4.</text>
</comment>
<dbReference type="SUPFAM" id="SSF53927">
    <property type="entry name" value="Cytidine deaminase-like"/>
    <property type="match status" value="1"/>
</dbReference>
<evidence type="ECO:0000256" key="4">
    <source>
        <dbReference type="ARBA" id="ARBA00022833"/>
    </source>
</evidence>
<organism evidence="6 7">
    <name type="scientific">Baia soyae</name>
    <dbReference type="NCBI Taxonomy" id="1544746"/>
    <lineage>
        <taxon>Bacteria</taxon>
        <taxon>Bacillati</taxon>
        <taxon>Bacillota</taxon>
        <taxon>Bacilli</taxon>
        <taxon>Bacillales</taxon>
        <taxon>Thermoactinomycetaceae</taxon>
        <taxon>Baia</taxon>
    </lineage>
</organism>
<dbReference type="Proteomes" id="UP000294746">
    <property type="component" value="Unassembled WGS sequence"/>
</dbReference>
<dbReference type="PROSITE" id="PS00903">
    <property type="entry name" value="CYT_DCMP_DEAMINASES_1"/>
    <property type="match status" value="1"/>
</dbReference>
<evidence type="ECO:0000313" key="7">
    <source>
        <dbReference type="Proteomes" id="UP000294746"/>
    </source>
</evidence>
<dbReference type="AlphaFoldDB" id="A0A4R2S2N4"/>